<evidence type="ECO:0000256" key="6">
    <source>
        <dbReference type="ARBA" id="ARBA00023065"/>
    </source>
</evidence>
<feature type="transmembrane region" description="Helical" evidence="8">
    <location>
        <begin position="29"/>
        <end position="51"/>
    </location>
</feature>
<keyword evidence="7 8" id="KW-0472">Membrane</keyword>
<proteinExistence type="predicted"/>
<protein>
    <submittedName>
        <fullName evidence="10">Alpha-ketoglutarate-dependent dioxygenase AlkB-like</fullName>
    </submittedName>
</protein>
<name>A0A9P1CH73_9DINO</name>
<evidence type="ECO:0000256" key="2">
    <source>
        <dbReference type="ARBA" id="ARBA00022448"/>
    </source>
</evidence>
<dbReference type="PANTHER" id="PTHR33281:SF19">
    <property type="entry name" value="VOLTAGE-DEPENDENT ANION CHANNEL-FORMING PROTEIN YNEE"/>
    <property type="match status" value="1"/>
</dbReference>
<dbReference type="EMBL" id="CAMXCT010001496">
    <property type="protein sequence ID" value="CAI3990608.1"/>
    <property type="molecule type" value="Genomic_DNA"/>
</dbReference>
<evidence type="ECO:0000256" key="3">
    <source>
        <dbReference type="ARBA" id="ARBA00022475"/>
    </source>
</evidence>
<dbReference type="InterPro" id="IPR044669">
    <property type="entry name" value="YneE/VCCN1/2-like"/>
</dbReference>
<organism evidence="9">
    <name type="scientific">Cladocopium goreaui</name>
    <dbReference type="NCBI Taxonomy" id="2562237"/>
    <lineage>
        <taxon>Eukaryota</taxon>
        <taxon>Sar</taxon>
        <taxon>Alveolata</taxon>
        <taxon>Dinophyceae</taxon>
        <taxon>Suessiales</taxon>
        <taxon>Symbiodiniaceae</taxon>
        <taxon>Cladocopium</taxon>
    </lineage>
</organism>
<comment type="caution">
    <text evidence="9">The sequence shown here is derived from an EMBL/GenBank/DDBJ whole genome shotgun (WGS) entry which is preliminary data.</text>
</comment>
<feature type="transmembrane region" description="Helical" evidence="8">
    <location>
        <begin position="288"/>
        <end position="308"/>
    </location>
</feature>
<comment type="subcellular location">
    <subcellularLocation>
        <location evidence="1">Cell membrane</location>
        <topology evidence="1">Multi-pass membrane protein</topology>
    </subcellularLocation>
</comment>
<sequence length="392" mass="43892">MSLLQHWRCSLRSHVRFLRTSRQAAQPKVAKVLVSVGLTGSVMFGVAFAHLSSDENEKVWISRRGPLSLDAQRAIELVPLLPCVGSGLVAVLLTKTMPKQVKALRLPISVHELTALPLSILLAFRFQLSYERWWASRQQVQEVGTNAIALAMCSANNQEVISLDKSEDKLGADEIECNEHRMLGLLDAACALIELQLSKEQDPHPSNGVESWQSFDTHLHPVDARQISQSGNRINCCFDAIFTTVHRGQMLGVYSSELASGMYELASNMFRSYKFCDMIVNQQSPAPFAVHMRTILLVFCISFPFTIIGQVNPVSLMLMQSALSFSLMGIEFVSRQMEHPFGNDESDIPLRFALQRIRADIRLIAQKHQLLDGLDEEVTKSCQKNKRLSDLP</sequence>
<dbReference type="GO" id="GO:0051213">
    <property type="term" value="F:dioxygenase activity"/>
    <property type="evidence" value="ECO:0007669"/>
    <property type="project" value="UniProtKB-KW"/>
</dbReference>
<evidence type="ECO:0000256" key="5">
    <source>
        <dbReference type="ARBA" id="ARBA00022989"/>
    </source>
</evidence>
<dbReference type="OrthoDB" id="6614653at2759"/>
<keyword evidence="6" id="KW-0406">Ion transport</keyword>
<evidence type="ECO:0000313" key="10">
    <source>
        <dbReference type="EMBL" id="CAL4777920.1"/>
    </source>
</evidence>
<keyword evidence="11" id="KW-1185">Reference proteome</keyword>
<evidence type="ECO:0000256" key="4">
    <source>
        <dbReference type="ARBA" id="ARBA00022692"/>
    </source>
</evidence>
<dbReference type="Proteomes" id="UP001152797">
    <property type="component" value="Unassembled WGS sequence"/>
</dbReference>
<keyword evidence="2" id="KW-0813">Transport</keyword>
<keyword evidence="3" id="KW-1003">Cell membrane</keyword>
<dbReference type="EMBL" id="CAMXCT030001496">
    <property type="protein sequence ID" value="CAL4777920.1"/>
    <property type="molecule type" value="Genomic_DNA"/>
</dbReference>
<dbReference type="GO" id="GO:0005254">
    <property type="term" value="F:chloride channel activity"/>
    <property type="evidence" value="ECO:0007669"/>
    <property type="project" value="InterPro"/>
</dbReference>
<dbReference type="PANTHER" id="PTHR33281">
    <property type="entry name" value="UPF0187 PROTEIN YNEE"/>
    <property type="match status" value="1"/>
</dbReference>
<dbReference type="Pfam" id="PF25539">
    <property type="entry name" value="Bestrophin_2"/>
    <property type="match status" value="1"/>
</dbReference>
<accession>A0A9P1CH73</accession>
<evidence type="ECO:0000313" key="9">
    <source>
        <dbReference type="EMBL" id="CAI3990608.1"/>
    </source>
</evidence>
<feature type="transmembrane region" description="Helical" evidence="8">
    <location>
        <begin position="71"/>
        <end position="93"/>
    </location>
</feature>
<dbReference type="EMBL" id="CAMXCT020001496">
    <property type="protein sequence ID" value="CAL1143983.1"/>
    <property type="molecule type" value="Genomic_DNA"/>
</dbReference>
<evidence type="ECO:0000256" key="1">
    <source>
        <dbReference type="ARBA" id="ARBA00004651"/>
    </source>
</evidence>
<keyword evidence="10" id="KW-0223">Dioxygenase</keyword>
<keyword evidence="4 8" id="KW-0812">Transmembrane</keyword>
<reference evidence="9" key="1">
    <citation type="submission" date="2022-10" db="EMBL/GenBank/DDBJ databases">
        <authorList>
            <person name="Chen Y."/>
            <person name="Dougan E. K."/>
            <person name="Chan C."/>
            <person name="Rhodes N."/>
            <person name="Thang M."/>
        </authorList>
    </citation>
    <scope>NUCLEOTIDE SEQUENCE</scope>
</reference>
<evidence type="ECO:0000256" key="8">
    <source>
        <dbReference type="SAM" id="Phobius"/>
    </source>
</evidence>
<keyword evidence="10" id="KW-0560">Oxidoreductase</keyword>
<gene>
    <name evidence="9" type="ORF">C1SCF055_LOCUS17582</name>
</gene>
<dbReference type="AlphaFoldDB" id="A0A9P1CH73"/>
<dbReference type="GO" id="GO:0005886">
    <property type="term" value="C:plasma membrane"/>
    <property type="evidence" value="ECO:0007669"/>
    <property type="project" value="UniProtKB-SubCell"/>
</dbReference>
<reference evidence="10 11" key="2">
    <citation type="submission" date="2024-05" db="EMBL/GenBank/DDBJ databases">
        <authorList>
            <person name="Chen Y."/>
            <person name="Shah S."/>
            <person name="Dougan E. K."/>
            <person name="Thang M."/>
            <person name="Chan C."/>
        </authorList>
    </citation>
    <scope>NUCLEOTIDE SEQUENCE [LARGE SCALE GENOMIC DNA]</scope>
</reference>
<keyword evidence="5 8" id="KW-1133">Transmembrane helix</keyword>
<evidence type="ECO:0000256" key="7">
    <source>
        <dbReference type="ARBA" id="ARBA00023136"/>
    </source>
</evidence>
<evidence type="ECO:0000313" key="11">
    <source>
        <dbReference type="Proteomes" id="UP001152797"/>
    </source>
</evidence>